<keyword evidence="21" id="KW-1185">Reference proteome</keyword>
<dbReference type="InterPro" id="IPR030661">
    <property type="entry name" value="Uba2"/>
</dbReference>
<feature type="domain" description="Ubiquitin-activating enzyme SCCH" evidence="18">
    <location>
        <begin position="319"/>
        <end position="380"/>
    </location>
</feature>
<evidence type="ECO:0000256" key="2">
    <source>
        <dbReference type="ARBA" id="ARBA00004718"/>
    </source>
</evidence>
<keyword evidence="7 11" id="KW-0833">Ubl conjugation pathway</keyword>
<evidence type="ECO:0000256" key="9">
    <source>
        <dbReference type="ARBA" id="ARBA00022840"/>
    </source>
</evidence>
<comment type="similarity">
    <text evidence="3 11">Belongs to the ubiquitin-activating E1 family.</text>
</comment>
<sequence>MVKPTRRDQSYQKSLGTPTNALVKEARILMVGAGGIGCELLKNLVLTGFGDIHIVDLDTIDLSNLNRQFLFRHEHIKKSKALVAKEAAHAFNPDVKIEAHHANIKDPQFNVAWFKGFTMVFNALDNLEARRHVNRMCLAADIPLIESGTTGFNGQVQVIKKGVTACYDCTAKETPKSFPVCTIRSTPSQPIHCIVWGKSYLLTEIFGASEEESAQIDNSEDSENAKEIEKLRQEAEALKNIRESMGTPAFPQLLFDKVYQDDINRLRSMEEMWKTRRPPQPLSYAGIIEQKTGSQRTTEEILKDGQRVWTLEENVVVFKDSLERLSKRMESMKAATNGDSAQPVITFDKDDEDTLDFVTASANLRSIVFGIECKSRFDIKQMAGNIIPAIATTNAIVAGLCVLQSFKVLRGDYSVVKETYLSPFASQRLLASDVSRPPNPDCPVCSVAYTSLLVDTSRATLGNLVEDFLRLELGYGEEIVVNKGSDLLYDVEETENLTKTFGELGIGGDTFLTIIDEDDDNPRVNLELIVQESTAADGKPIQAINFPPPVSAPTDGSEPQEPQSPIPRKKKPSSSSNGNGVHAAEPSVTNGNGNASEPNGSSPIKKRTISQVEEAEHQAKRSKLQTAVPDDDDIIIVEDTDGAIIIDDD</sequence>
<dbReference type="FunFam" id="3.50.50.80:FF:000002">
    <property type="entry name" value="SUMO-activating enzyme subunit 2"/>
    <property type="match status" value="1"/>
</dbReference>
<dbReference type="InterPro" id="IPR019572">
    <property type="entry name" value="UBA_E1_SCCH"/>
</dbReference>
<keyword evidence="6 11" id="KW-0547">Nucleotide-binding</keyword>
<feature type="binding site" evidence="14">
    <location>
        <position position="169"/>
    </location>
    <ligand>
        <name>Zn(2+)</name>
        <dbReference type="ChEBI" id="CHEBI:29105"/>
    </ligand>
</feature>
<evidence type="ECO:0000256" key="14">
    <source>
        <dbReference type="PIRSR" id="PIRSR039133-3"/>
    </source>
</evidence>
<reference evidence="20" key="1">
    <citation type="submission" date="2021-07" db="EMBL/GenBank/DDBJ databases">
        <authorList>
            <person name="Durling M."/>
        </authorList>
    </citation>
    <scope>NUCLEOTIDE SEQUENCE</scope>
</reference>
<feature type="binding site" evidence="14">
    <location>
        <position position="442"/>
    </location>
    <ligand>
        <name>Zn(2+)</name>
        <dbReference type="ChEBI" id="CHEBI:29105"/>
    </ligand>
</feature>
<dbReference type="GO" id="GO:0016925">
    <property type="term" value="P:protein sumoylation"/>
    <property type="evidence" value="ECO:0007669"/>
    <property type="project" value="UniProtKB-UniRule"/>
</dbReference>
<keyword evidence="4" id="KW-0808">Transferase</keyword>
<gene>
    <name evidence="20" type="ORF">HYFRA_00003729</name>
</gene>
<feature type="binding site" evidence="13">
    <location>
        <position position="80"/>
    </location>
    <ligand>
        <name>ATP</name>
        <dbReference type="ChEBI" id="CHEBI:30616"/>
    </ligand>
</feature>
<feature type="binding site" evidence="13">
    <location>
        <begin position="64"/>
        <end position="67"/>
    </location>
    <ligand>
        <name>ATP</name>
        <dbReference type="ChEBI" id="CHEBI:30616"/>
    </ligand>
</feature>
<dbReference type="PANTHER" id="PTHR10953">
    <property type="entry name" value="UBIQUITIN-ACTIVATING ENZYME E1"/>
    <property type="match status" value="1"/>
</dbReference>
<dbReference type="GO" id="GO:0046872">
    <property type="term" value="F:metal ion binding"/>
    <property type="evidence" value="ECO:0007669"/>
    <property type="project" value="UniProtKB-KW"/>
</dbReference>
<evidence type="ECO:0000256" key="4">
    <source>
        <dbReference type="ARBA" id="ARBA00022679"/>
    </source>
</evidence>
<dbReference type="InterPro" id="IPR033127">
    <property type="entry name" value="UBQ-activ_enz_E1_Cys_AS"/>
</dbReference>
<evidence type="ECO:0000256" key="16">
    <source>
        <dbReference type="SAM" id="MobiDB-lite"/>
    </source>
</evidence>
<dbReference type="FunFam" id="3.40.50.720:FF:000618">
    <property type="entry name" value="SUMO-activating enzyme subunit 2"/>
    <property type="match status" value="1"/>
</dbReference>
<dbReference type="InterPro" id="IPR035985">
    <property type="entry name" value="Ubiquitin-activating_enz"/>
</dbReference>
<dbReference type="SUPFAM" id="SSF69572">
    <property type="entry name" value="Activating enzymes of the ubiquitin-like proteins"/>
    <property type="match status" value="1"/>
</dbReference>
<evidence type="ECO:0000259" key="18">
    <source>
        <dbReference type="Pfam" id="PF10585"/>
    </source>
</evidence>
<evidence type="ECO:0000256" key="10">
    <source>
        <dbReference type="ARBA" id="ARBA00023242"/>
    </source>
</evidence>
<evidence type="ECO:0000256" key="5">
    <source>
        <dbReference type="ARBA" id="ARBA00022723"/>
    </source>
</evidence>
<dbReference type="PROSITE" id="PS00865">
    <property type="entry name" value="UBIQUITIN_ACTIVAT_2"/>
    <property type="match status" value="1"/>
</dbReference>
<dbReference type="FunFam" id="1.10.10.520:FF:000003">
    <property type="entry name" value="Ubiquitin-activating enzyme E1-like"/>
    <property type="match status" value="1"/>
</dbReference>
<dbReference type="PIRSF" id="PIRSF039133">
    <property type="entry name" value="SUMO_E1B"/>
    <property type="match status" value="1"/>
</dbReference>
<evidence type="ECO:0000256" key="12">
    <source>
        <dbReference type="PIRSR" id="PIRSR039133-1"/>
    </source>
</evidence>
<dbReference type="GO" id="GO:0005524">
    <property type="term" value="F:ATP binding"/>
    <property type="evidence" value="ECO:0007669"/>
    <property type="project" value="UniProtKB-UniRule"/>
</dbReference>
<evidence type="ECO:0000256" key="3">
    <source>
        <dbReference type="ARBA" id="ARBA00005673"/>
    </source>
</evidence>
<dbReference type="PANTHER" id="PTHR10953:SF5">
    <property type="entry name" value="SUMO-ACTIVATING ENZYME SUBUNIT 2"/>
    <property type="match status" value="1"/>
</dbReference>
<dbReference type="InterPro" id="IPR045886">
    <property type="entry name" value="ThiF/MoeB/HesA"/>
</dbReference>
<dbReference type="Pfam" id="PF14732">
    <property type="entry name" value="UAE_UbL"/>
    <property type="match status" value="1"/>
</dbReference>
<evidence type="ECO:0000313" key="20">
    <source>
        <dbReference type="EMBL" id="CAG8956348.1"/>
    </source>
</evidence>
<dbReference type="CDD" id="cd01489">
    <property type="entry name" value="Uba2_SUMO"/>
    <property type="match status" value="1"/>
</dbReference>
<feature type="binding site" evidence="13">
    <location>
        <begin position="125"/>
        <end position="130"/>
    </location>
    <ligand>
        <name>ATP</name>
        <dbReference type="ChEBI" id="CHEBI:30616"/>
    </ligand>
</feature>
<evidence type="ECO:0000256" key="6">
    <source>
        <dbReference type="ARBA" id="ARBA00022741"/>
    </source>
</evidence>
<evidence type="ECO:0000256" key="13">
    <source>
        <dbReference type="PIRSR" id="PIRSR039133-2"/>
    </source>
</evidence>
<keyword evidence="8 11" id="KW-0862">Zinc</keyword>
<dbReference type="InterPro" id="IPR023318">
    <property type="entry name" value="Ub_act_enz_dom_a_sf"/>
</dbReference>
<evidence type="ECO:0000313" key="21">
    <source>
        <dbReference type="Proteomes" id="UP000696280"/>
    </source>
</evidence>
<feature type="binding site" evidence="14">
    <location>
        <position position="445"/>
    </location>
    <ligand>
        <name>Zn(2+)</name>
        <dbReference type="ChEBI" id="CHEBI:29105"/>
    </ligand>
</feature>
<evidence type="ECO:0000256" key="8">
    <source>
        <dbReference type="ARBA" id="ARBA00022833"/>
    </source>
</evidence>
<dbReference type="EMBL" id="CAJVRL010000070">
    <property type="protein sequence ID" value="CAG8956348.1"/>
    <property type="molecule type" value="Genomic_DNA"/>
</dbReference>
<name>A0A9N9PV64_9HELO</name>
<keyword evidence="9 11" id="KW-0067">ATP-binding</keyword>
<dbReference type="Gene3D" id="3.10.290.20">
    <property type="entry name" value="Ubiquitin-like 2 activating enzyme e1b. Chain: B, domain 3"/>
    <property type="match status" value="1"/>
</dbReference>
<dbReference type="Gene3D" id="1.10.10.520">
    <property type="entry name" value="Ubiquitin activating enzymes (Uba3). Chain: B, domain 2"/>
    <property type="match status" value="1"/>
</dbReference>
<dbReference type="GO" id="GO:0019948">
    <property type="term" value="F:SUMO activating enzyme activity"/>
    <property type="evidence" value="ECO:0007669"/>
    <property type="project" value="UniProtKB-UniRule"/>
</dbReference>
<comment type="pathway">
    <text evidence="2 11">Protein modification; protein sumoylation.</text>
</comment>
<feature type="binding site" evidence="13">
    <location>
        <position position="56"/>
    </location>
    <ligand>
        <name>ATP</name>
        <dbReference type="ChEBI" id="CHEBI:30616"/>
    </ligand>
</feature>
<dbReference type="InterPro" id="IPR028077">
    <property type="entry name" value="UAE_UbL_dom"/>
</dbReference>
<dbReference type="Pfam" id="PF00899">
    <property type="entry name" value="ThiF"/>
    <property type="match status" value="1"/>
</dbReference>
<evidence type="ECO:0000259" key="19">
    <source>
        <dbReference type="Pfam" id="PF14732"/>
    </source>
</evidence>
<feature type="binding site" evidence="13">
    <location>
        <begin position="32"/>
        <end position="37"/>
    </location>
    <ligand>
        <name>ATP</name>
        <dbReference type="ChEBI" id="CHEBI:30616"/>
    </ligand>
</feature>
<feature type="compositionally biased region" description="Polar residues" evidence="16">
    <location>
        <begin position="587"/>
        <end position="602"/>
    </location>
</feature>
<keyword evidence="10" id="KW-0539">Nucleus</keyword>
<dbReference type="AlphaFoldDB" id="A0A9N9PV64"/>
<evidence type="ECO:0000256" key="15">
    <source>
        <dbReference type="PROSITE-ProRule" id="PRU10132"/>
    </source>
</evidence>
<evidence type="ECO:0000256" key="11">
    <source>
        <dbReference type="PIRNR" id="PIRNR039133"/>
    </source>
</evidence>
<comment type="caution">
    <text evidence="20">The sequence shown here is derived from an EMBL/GenBank/DDBJ whole genome shotgun (WGS) entry which is preliminary data.</text>
</comment>
<protein>
    <recommendedName>
        <fullName evidence="11">Ubiquitin-activating enzyme E1-like</fullName>
    </recommendedName>
</protein>
<dbReference type="InterPro" id="IPR042449">
    <property type="entry name" value="Ub-E1_IAD_1"/>
</dbReference>
<evidence type="ECO:0000259" key="17">
    <source>
        <dbReference type="Pfam" id="PF00899"/>
    </source>
</evidence>
<organism evidence="20 21">
    <name type="scientific">Hymenoscyphus fraxineus</name>
    <dbReference type="NCBI Taxonomy" id="746836"/>
    <lineage>
        <taxon>Eukaryota</taxon>
        <taxon>Fungi</taxon>
        <taxon>Dikarya</taxon>
        <taxon>Ascomycota</taxon>
        <taxon>Pezizomycotina</taxon>
        <taxon>Leotiomycetes</taxon>
        <taxon>Helotiales</taxon>
        <taxon>Helotiaceae</taxon>
        <taxon>Hymenoscyphus</taxon>
    </lineage>
</organism>
<dbReference type="Proteomes" id="UP000696280">
    <property type="component" value="Unassembled WGS sequence"/>
</dbReference>
<feature type="active site" description="Glycyl thioester intermediate" evidence="12 15">
    <location>
        <position position="181"/>
    </location>
</feature>
<dbReference type="InterPro" id="IPR000594">
    <property type="entry name" value="ThiF_NAD_FAD-bd"/>
</dbReference>
<feature type="binding site" evidence="14">
    <location>
        <position position="166"/>
    </location>
    <ligand>
        <name>Zn(2+)</name>
        <dbReference type="ChEBI" id="CHEBI:29105"/>
    </ligand>
</feature>
<comment type="subcellular location">
    <subcellularLocation>
        <location evidence="1">Nucleus</location>
    </subcellularLocation>
</comment>
<dbReference type="OrthoDB" id="10255449at2759"/>
<feature type="region of interest" description="Disordered" evidence="16">
    <location>
        <begin position="539"/>
        <end position="631"/>
    </location>
</feature>
<dbReference type="GO" id="GO:0005737">
    <property type="term" value="C:cytoplasm"/>
    <property type="evidence" value="ECO:0007669"/>
    <property type="project" value="TreeGrafter"/>
</dbReference>
<proteinExistence type="inferred from homology"/>
<accession>A0A9N9PV64</accession>
<comment type="subunit">
    <text evidence="11">Heterodimer.</text>
</comment>
<dbReference type="Pfam" id="PF10585">
    <property type="entry name" value="UBA_E1_SCCH"/>
    <property type="match status" value="1"/>
</dbReference>
<evidence type="ECO:0000256" key="1">
    <source>
        <dbReference type="ARBA" id="ARBA00004123"/>
    </source>
</evidence>
<feature type="domain" description="Ubiquitin/SUMO-activating enzyme ubiquitin-like" evidence="19">
    <location>
        <begin position="453"/>
        <end position="533"/>
    </location>
</feature>
<evidence type="ECO:0000256" key="7">
    <source>
        <dbReference type="ARBA" id="ARBA00022786"/>
    </source>
</evidence>
<keyword evidence="5 11" id="KW-0479">Metal-binding</keyword>
<feature type="domain" description="THIF-type NAD/FAD binding fold" evidence="17">
    <location>
        <begin position="23"/>
        <end position="443"/>
    </location>
</feature>
<dbReference type="GO" id="GO:0016740">
    <property type="term" value="F:transferase activity"/>
    <property type="evidence" value="ECO:0007669"/>
    <property type="project" value="UniProtKB-KW"/>
</dbReference>
<dbReference type="GO" id="GO:0031510">
    <property type="term" value="C:SUMO activating enzyme complex"/>
    <property type="evidence" value="ECO:0007669"/>
    <property type="project" value="UniProtKB-UniRule"/>
</dbReference>
<dbReference type="Gene3D" id="3.50.50.80">
    <property type="entry name" value="Ubiquitin-activating enzyme E1, inactive adenylation domain, subdomain 1"/>
    <property type="match status" value="1"/>
</dbReference>